<dbReference type="Gene3D" id="3.40.1800.10">
    <property type="entry name" value="His-Me finger endonucleases"/>
    <property type="match status" value="1"/>
</dbReference>
<keyword evidence="1" id="KW-0378">Hydrolase</keyword>
<reference evidence="2" key="1">
    <citation type="journal article" date="2019" name="Int. J. Syst. Evol. Microbiol.">
        <title>The Global Catalogue of Microorganisms (GCM) 10K type strain sequencing project: providing services to taxonomists for standard genome sequencing and annotation.</title>
        <authorList>
            <consortium name="The Broad Institute Genomics Platform"/>
            <consortium name="The Broad Institute Genome Sequencing Center for Infectious Disease"/>
            <person name="Wu L."/>
            <person name="Ma J."/>
        </authorList>
    </citation>
    <scope>NUCLEOTIDE SEQUENCE [LARGE SCALE GENOMIC DNA]</scope>
    <source>
        <strain evidence="2">LMG 29247</strain>
    </source>
</reference>
<comment type="caution">
    <text evidence="1">The sequence shown here is derived from an EMBL/GenBank/DDBJ whole genome shotgun (WGS) entry which is preliminary data.</text>
</comment>
<dbReference type="Proteomes" id="UP001597304">
    <property type="component" value="Unassembled WGS sequence"/>
</dbReference>
<evidence type="ECO:0000313" key="1">
    <source>
        <dbReference type="EMBL" id="MFD1709732.1"/>
    </source>
</evidence>
<evidence type="ECO:0000313" key="2">
    <source>
        <dbReference type="Proteomes" id="UP001597304"/>
    </source>
</evidence>
<dbReference type="EMBL" id="JBHUEJ010000008">
    <property type="protein sequence ID" value="MFD1709732.1"/>
    <property type="molecule type" value="Genomic_DNA"/>
</dbReference>
<protein>
    <submittedName>
        <fullName evidence="1">Endonuclease VII domain-containing protein</fullName>
    </submittedName>
</protein>
<dbReference type="InterPro" id="IPR004211">
    <property type="entry name" value="Endonuclease_7"/>
</dbReference>
<accession>A0ABW4KPE6</accession>
<dbReference type="RefSeq" id="WP_147913381.1">
    <property type="nucleotide sequence ID" value="NZ_JBHUEJ010000008.1"/>
</dbReference>
<dbReference type="Pfam" id="PF02945">
    <property type="entry name" value="Endonuclease_7"/>
    <property type="match status" value="1"/>
</dbReference>
<keyword evidence="2" id="KW-1185">Reference proteome</keyword>
<dbReference type="SUPFAM" id="SSF54060">
    <property type="entry name" value="His-Me finger endonucleases"/>
    <property type="match status" value="1"/>
</dbReference>
<dbReference type="InterPro" id="IPR038563">
    <property type="entry name" value="Endonuclease_7_sf"/>
</dbReference>
<proteinExistence type="predicted"/>
<keyword evidence="1" id="KW-0540">Nuclease</keyword>
<dbReference type="GO" id="GO:0004519">
    <property type="term" value="F:endonuclease activity"/>
    <property type="evidence" value="ECO:0007669"/>
    <property type="project" value="UniProtKB-KW"/>
</dbReference>
<keyword evidence="1" id="KW-0255">Endonuclease</keyword>
<dbReference type="InterPro" id="IPR044925">
    <property type="entry name" value="His-Me_finger_sf"/>
</dbReference>
<organism evidence="1 2">
    <name type="scientific">Ottowia flava</name>
    <dbReference type="NCBI Taxonomy" id="2675430"/>
    <lineage>
        <taxon>Bacteria</taxon>
        <taxon>Pseudomonadati</taxon>
        <taxon>Pseudomonadota</taxon>
        <taxon>Betaproteobacteria</taxon>
        <taxon>Burkholderiales</taxon>
        <taxon>Comamonadaceae</taxon>
        <taxon>Ottowia</taxon>
    </lineage>
</organism>
<gene>
    <name evidence="1" type="ORF">ACFSF0_03885</name>
</gene>
<sequence>MHQIEFGSVCSGKSRTGRPAIDLLGQRFGRPPNTLEQDMQKQCTKCGETKLLPDAFHLSSKSSDGHASWCKACVNSIRRENRKRTYTTENKQKWAIKTRYGLTPSDVQAMLEKQGGACAICVLPLTKHHIDHCHTTGKVRGLLCHRCNTRLGGLDDKQWRDAAFRYLGLQA</sequence>
<name>A0ABW4KPE6_9BURK</name>